<dbReference type="Gene3D" id="1.25.40.10">
    <property type="entry name" value="Tetratricopeptide repeat domain"/>
    <property type="match status" value="1"/>
</dbReference>
<name>A0A7L5E935_9SPHI</name>
<dbReference type="InterPro" id="IPR019734">
    <property type="entry name" value="TPR_rpt"/>
</dbReference>
<reference evidence="2 3" key="1">
    <citation type="submission" date="2020-04" db="EMBL/GenBank/DDBJ databases">
        <title>Genome sequencing of novel species.</title>
        <authorList>
            <person name="Heo J."/>
            <person name="Kim S.-J."/>
            <person name="Kim J.-S."/>
            <person name="Hong S.-B."/>
            <person name="Kwon S.-W."/>
        </authorList>
    </citation>
    <scope>NUCLEOTIDE SEQUENCE [LARGE SCALE GENOMIC DNA]</scope>
    <source>
        <strain evidence="2 3">F39-2</strain>
    </source>
</reference>
<gene>
    <name evidence="2" type="ORF">HH214_13950</name>
</gene>
<keyword evidence="3" id="KW-1185">Reference proteome</keyword>
<organism evidence="2 3">
    <name type="scientific">Mucilaginibacter robiniae</name>
    <dbReference type="NCBI Taxonomy" id="2728022"/>
    <lineage>
        <taxon>Bacteria</taxon>
        <taxon>Pseudomonadati</taxon>
        <taxon>Bacteroidota</taxon>
        <taxon>Sphingobacteriia</taxon>
        <taxon>Sphingobacteriales</taxon>
        <taxon>Sphingobacteriaceae</taxon>
        <taxon>Mucilaginibacter</taxon>
    </lineage>
</organism>
<accession>A0A7L5E935</accession>
<dbReference type="AlphaFoldDB" id="A0A7L5E935"/>
<protein>
    <recommendedName>
        <fullName evidence="4">Tetratricopeptide repeat protein</fullName>
    </recommendedName>
</protein>
<dbReference type="InterPro" id="IPR011990">
    <property type="entry name" value="TPR-like_helical_dom_sf"/>
</dbReference>
<dbReference type="Pfam" id="PF13181">
    <property type="entry name" value="TPR_8"/>
    <property type="match status" value="2"/>
</dbReference>
<dbReference type="Proteomes" id="UP000503278">
    <property type="component" value="Chromosome"/>
</dbReference>
<dbReference type="RefSeq" id="WP_169608623.1">
    <property type="nucleotide sequence ID" value="NZ_CP051682.1"/>
</dbReference>
<evidence type="ECO:0008006" key="4">
    <source>
        <dbReference type="Google" id="ProtNLM"/>
    </source>
</evidence>
<evidence type="ECO:0000313" key="2">
    <source>
        <dbReference type="EMBL" id="QJD96896.1"/>
    </source>
</evidence>
<keyword evidence="1" id="KW-1133">Transmembrane helix</keyword>
<dbReference type="EMBL" id="CP051682">
    <property type="protein sequence ID" value="QJD96896.1"/>
    <property type="molecule type" value="Genomic_DNA"/>
</dbReference>
<feature type="transmembrane region" description="Helical" evidence="1">
    <location>
        <begin position="29"/>
        <end position="45"/>
    </location>
</feature>
<evidence type="ECO:0000256" key="1">
    <source>
        <dbReference type="SAM" id="Phobius"/>
    </source>
</evidence>
<feature type="transmembrane region" description="Helical" evidence="1">
    <location>
        <begin position="7"/>
        <end position="23"/>
    </location>
</feature>
<evidence type="ECO:0000313" key="3">
    <source>
        <dbReference type="Proteomes" id="UP000503278"/>
    </source>
</evidence>
<sequence>MFTNKVRLIVVGLFVLLLLFFVYQQTYELAAVTALFAGVLLWGYFKEGPIILAAKQFHIKNYIKAEELLRQIKKPEWLSKSRRGFYEFMLGGIYLQKQEFEQAEHHYELAAEYPLRSGNDHVAALVHIVNLNIRLGNHTKAEQYLQRALQNEAKATAKMKTIISRLQDELNTHKS</sequence>
<keyword evidence="1" id="KW-0812">Transmembrane</keyword>
<dbReference type="KEGG" id="mrob:HH214_13950"/>
<dbReference type="SUPFAM" id="SSF48452">
    <property type="entry name" value="TPR-like"/>
    <property type="match status" value="1"/>
</dbReference>
<proteinExistence type="predicted"/>
<keyword evidence="1" id="KW-0472">Membrane</keyword>